<dbReference type="EMBL" id="JACRSU010000001">
    <property type="protein sequence ID" value="MBC8539935.1"/>
    <property type="molecule type" value="Genomic_DNA"/>
</dbReference>
<dbReference type="SMART" id="SM00530">
    <property type="entry name" value="HTH_XRE"/>
    <property type="match status" value="1"/>
</dbReference>
<sequence>MYLANALKRFRKDFNLTQKEVAAHANVDVRTYQSYEYGKFIPTATVLIAIAEYYDISLDYLVGRTEQTRVNR</sequence>
<dbReference type="GO" id="GO:0003677">
    <property type="term" value="F:DNA binding"/>
    <property type="evidence" value="ECO:0007669"/>
    <property type="project" value="UniProtKB-KW"/>
</dbReference>
<dbReference type="AlphaFoldDB" id="A0A926DJ91"/>
<dbReference type="PROSITE" id="PS50943">
    <property type="entry name" value="HTH_CROC1"/>
    <property type="match status" value="1"/>
</dbReference>
<evidence type="ECO:0000256" key="1">
    <source>
        <dbReference type="ARBA" id="ARBA00023125"/>
    </source>
</evidence>
<feature type="domain" description="HTH cro/C1-type" evidence="2">
    <location>
        <begin position="7"/>
        <end position="61"/>
    </location>
</feature>
<evidence type="ECO:0000313" key="4">
    <source>
        <dbReference type="Proteomes" id="UP000611762"/>
    </source>
</evidence>
<dbReference type="PANTHER" id="PTHR46558">
    <property type="entry name" value="TRACRIPTIONAL REGULATORY PROTEIN-RELATED-RELATED"/>
    <property type="match status" value="1"/>
</dbReference>
<dbReference type="CDD" id="cd00093">
    <property type="entry name" value="HTH_XRE"/>
    <property type="match status" value="1"/>
</dbReference>
<dbReference type="Gene3D" id="1.10.260.40">
    <property type="entry name" value="lambda repressor-like DNA-binding domains"/>
    <property type="match status" value="1"/>
</dbReference>
<dbReference type="InterPro" id="IPR001387">
    <property type="entry name" value="Cro/C1-type_HTH"/>
</dbReference>
<reference evidence="3" key="1">
    <citation type="submission" date="2020-08" db="EMBL/GenBank/DDBJ databases">
        <title>Genome public.</title>
        <authorList>
            <person name="Liu C."/>
            <person name="Sun Q."/>
        </authorList>
    </citation>
    <scope>NUCLEOTIDE SEQUENCE</scope>
    <source>
        <strain evidence="3">H8</strain>
    </source>
</reference>
<dbReference type="Proteomes" id="UP000611762">
    <property type="component" value="Unassembled WGS sequence"/>
</dbReference>
<protein>
    <submittedName>
        <fullName evidence="3">Helix-turn-helix transcriptional regulator</fullName>
    </submittedName>
</protein>
<gene>
    <name evidence="3" type="ORF">H8698_02955</name>
</gene>
<dbReference type="PANTHER" id="PTHR46558:SF11">
    <property type="entry name" value="HTH-TYPE TRANSCRIPTIONAL REGULATOR XRE"/>
    <property type="match status" value="1"/>
</dbReference>
<evidence type="ECO:0000313" key="3">
    <source>
        <dbReference type="EMBL" id="MBC8539935.1"/>
    </source>
</evidence>
<dbReference type="RefSeq" id="WP_177677285.1">
    <property type="nucleotide sequence ID" value="NZ_JACRSU010000001.1"/>
</dbReference>
<name>A0A926DJ91_9FIRM</name>
<dbReference type="SUPFAM" id="SSF47413">
    <property type="entry name" value="lambda repressor-like DNA-binding domains"/>
    <property type="match status" value="1"/>
</dbReference>
<accession>A0A926DJ91</accession>
<comment type="caution">
    <text evidence="3">The sequence shown here is derived from an EMBL/GenBank/DDBJ whole genome shotgun (WGS) entry which is preliminary data.</text>
</comment>
<keyword evidence="1" id="KW-0238">DNA-binding</keyword>
<proteinExistence type="predicted"/>
<dbReference type="InterPro" id="IPR010982">
    <property type="entry name" value="Lambda_DNA-bd_dom_sf"/>
</dbReference>
<keyword evidence="4" id="KW-1185">Reference proteome</keyword>
<dbReference type="Pfam" id="PF01381">
    <property type="entry name" value="HTH_3"/>
    <property type="match status" value="1"/>
</dbReference>
<evidence type="ECO:0000259" key="2">
    <source>
        <dbReference type="PROSITE" id="PS50943"/>
    </source>
</evidence>
<organism evidence="3 4">
    <name type="scientific">Congzhengia minquanensis</name>
    <dbReference type="NCBI Taxonomy" id="2763657"/>
    <lineage>
        <taxon>Bacteria</taxon>
        <taxon>Bacillati</taxon>
        <taxon>Bacillota</taxon>
        <taxon>Clostridia</taxon>
        <taxon>Eubacteriales</taxon>
        <taxon>Oscillospiraceae</taxon>
        <taxon>Congzhengia</taxon>
    </lineage>
</organism>